<keyword evidence="1" id="KW-0472">Membrane</keyword>
<dbReference type="GeneID" id="37637283"/>
<keyword evidence="1" id="KW-0812">Transmembrane</keyword>
<proteinExistence type="predicted"/>
<feature type="transmembrane region" description="Helical" evidence="1">
    <location>
        <begin position="20"/>
        <end position="41"/>
    </location>
</feature>
<reference evidence="4" key="1">
    <citation type="submission" date="2017-10" db="EMBL/GenBank/DDBJ databases">
        <title>Phenotypic and genomic properties of facultatively anaerobic sulfur-reducing natronoarchaea from hypersaline soda lakes.</title>
        <authorList>
            <person name="Sorokin D.Y."/>
            <person name="Kublanov I.V."/>
            <person name="Roman P."/>
            <person name="Sinninghe Damste J.S."/>
            <person name="Golyshin P.N."/>
            <person name="Rojo D."/>
            <person name="Ciordia S."/>
            <person name="Mena Md.C."/>
            <person name="Ferrer M."/>
            <person name="Messina E."/>
            <person name="Smedile F."/>
            <person name="La Spada G."/>
            <person name="La Cono V."/>
            <person name="Yakimov M.M."/>
        </authorList>
    </citation>
    <scope>NUCLEOTIDE SEQUENCE [LARGE SCALE GENOMIC DNA]</scope>
    <source>
        <strain evidence="4">AArc1</strain>
    </source>
</reference>
<evidence type="ECO:0000313" key="3">
    <source>
        <dbReference type="EMBL" id="AXR76808.1"/>
    </source>
</evidence>
<dbReference type="AlphaFoldDB" id="A0A346PBB3"/>
<name>A0A346PBB3_9EURY</name>
<dbReference type="InterPro" id="IPR019692">
    <property type="entry name" value="CFP-6_PH"/>
</dbReference>
<feature type="transmembrane region" description="Helical" evidence="1">
    <location>
        <begin position="164"/>
        <end position="185"/>
    </location>
</feature>
<feature type="transmembrane region" description="Helical" evidence="1">
    <location>
        <begin position="47"/>
        <end position="69"/>
    </location>
</feature>
<dbReference type="Proteomes" id="UP000258707">
    <property type="component" value="Chromosome"/>
</dbReference>
<evidence type="ECO:0000313" key="4">
    <source>
        <dbReference type="Proteomes" id="UP000258707"/>
    </source>
</evidence>
<dbReference type="EMBL" id="CP024047">
    <property type="protein sequence ID" value="AXR76808.1"/>
    <property type="molecule type" value="Genomic_DNA"/>
</dbReference>
<gene>
    <name evidence="3" type="ORF">AArc1_0464</name>
</gene>
<feature type="transmembrane region" description="Helical" evidence="1">
    <location>
        <begin position="89"/>
        <end position="106"/>
    </location>
</feature>
<evidence type="ECO:0000259" key="2">
    <source>
        <dbReference type="Pfam" id="PF10756"/>
    </source>
</evidence>
<protein>
    <recommendedName>
        <fullName evidence="2">Low molecular weight protein antigen 6 PH domain-containing protein</fullName>
    </recommendedName>
</protein>
<keyword evidence="1" id="KW-1133">Transmembrane helix</keyword>
<dbReference type="RefSeq" id="WP_117362929.1">
    <property type="nucleotide sequence ID" value="NZ_CP024047.1"/>
</dbReference>
<dbReference type="KEGG" id="nan:AArc1_0464"/>
<accession>A0A346PBB3</accession>
<organism evidence="3 4">
    <name type="scientific">Natrarchaeobaculum sulfurireducens</name>
    <dbReference type="NCBI Taxonomy" id="2044521"/>
    <lineage>
        <taxon>Archaea</taxon>
        <taxon>Methanobacteriati</taxon>
        <taxon>Methanobacteriota</taxon>
        <taxon>Stenosarchaea group</taxon>
        <taxon>Halobacteria</taxon>
        <taxon>Halobacteriales</taxon>
        <taxon>Natrialbaceae</taxon>
        <taxon>Natrarchaeobaculum</taxon>
    </lineage>
</organism>
<feature type="domain" description="Low molecular weight protein antigen 6 PH" evidence="2">
    <location>
        <begin position="257"/>
        <end position="297"/>
    </location>
</feature>
<evidence type="ECO:0000256" key="1">
    <source>
        <dbReference type="SAM" id="Phobius"/>
    </source>
</evidence>
<feature type="transmembrane region" description="Helical" evidence="1">
    <location>
        <begin position="191"/>
        <end position="212"/>
    </location>
</feature>
<feature type="transmembrane region" description="Helical" evidence="1">
    <location>
        <begin position="112"/>
        <end position="132"/>
    </location>
</feature>
<dbReference type="Pfam" id="PF10756">
    <property type="entry name" value="bPH_6"/>
    <property type="match status" value="1"/>
</dbReference>
<sequence>MSLPSPRPLPESLETPDVGVVAATGGYVAICFVAGAIAAALAVDGSAATVVGVVSTAATGGLIVGALLASRIDGLAVRIGRRRRSMAMLFVPPLCFVVATVGFLTIPALEPAAAAGTGLGAFGTLLAALAFASMGRERYARAITPDEPITTVPWLDPVHARMSVGLGIASIVVAVGTVLGGSIAAIDTGSWLLRASTSVAFVAVIFGVVFVLTGLSARSQAAGETSLLGQLRPNEPGKKVFGTRYSATPGSESKWGRPTLEVYETGLVAPGPTGRQFLPWEDVTDVRLESSRLIVDLYGRRSLRCATSVLDDPDEIYALLERHANGSLHRHRTGERSTASD</sequence>